<dbReference type="PANTHER" id="PTHR34473">
    <property type="entry name" value="UPF0699 TRANSMEMBRANE PROTEIN YDBS"/>
    <property type="match status" value="1"/>
</dbReference>
<name>A0A517MMZ6_9BACT</name>
<evidence type="ECO:0000313" key="4">
    <source>
        <dbReference type="Proteomes" id="UP000320672"/>
    </source>
</evidence>
<organism evidence="3 4">
    <name type="scientific">Roseimaritima multifibrata</name>
    <dbReference type="NCBI Taxonomy" id="1930274"/>
    <lineage>
        <taxon>Bacteria</taxon>
        <taxon>Pseudomonadati</taxon>
        <taxon>Planctomycetota</taxon>
        <taxon>Planctomycetia</taxon>
        <taxon>Pirellulales</taxon>
        <taxon>Pirellulaceae</taxon>
        <taxon>Roseimaritima</taxon>
    </lineage>
</organism>
<keyword evidence="1" id="KW-0812">Transmembrane</keyword>
<feature type="transmembrane region" description="Helical" evidence="1">
    <location>
        <begin position="49"/>
        <end position="72"/>
    </location>
</feature>
<dbReference type="KEGG" id="rml:FF011L_50660"/>
<dbReference type="OrthoDB" id="5381892at2"/>
<sequence length="242" mass="26899">MSTASTPIYNGIWRILADWFCVPRHAPSLPVHENEKITSRRPAPGFRNYLYFTSIVIFAVVAIPLTIVWGIMTSQEPVIGLIALPFLLLGMLAIAAITWLAIRLRYDTTWYVFSDRSMRLRRGIWLIRETTITFENIQNVSTRQGPVQRFFGIADVVVDTAGGGGNAHQASTQGHTGLIEGIENASELRDAIREKIGKNRTSGLGDEPDLQSSANDATTAAHSFTLQHVAVLREIDNLLRQQ</sequence>
<keyword evidence="1" id="KW-1133">Transmembrane helix</keyword>
<gene>
    <name evidence="3" type="ORF">FF011L_50660</name>
</gene>
<evidence type="ECO:0000259" key="2">
    <source>
        <dbReference type="Pfam" id="PF03703"/>
    </source>
</evidence>
<evidence type="ECO:0000256" key="1">
    <source>
        <dbReference type="SAM" id="Phobius"/>
    </source>
</evidence>
<keyword evidence="4" id="KW-1185">Reference proteome</keyword>
<dbReference type="RefSeq" id="WP_145354428.1">
    <property type="nucleotide sequence ID" value="NZ_CP036262.1"/>
</dbReference>
<dbReference type="Proteomes" id="UP000320672">
    <property type="component" value="Chromosome"/>
</dbReference>
<protein>
    <submittedName>
        <fullName evidence="3">Bacterial membrane flanked domain protein</fullName>
    </submittedName>
</protein>
<accession>A0A517MMZ6</accession>
<dbReference type="Pfam" id="PF03703">
    <property type="entry name" value="bPH_2"/>
    <property type="match status" value="1"/>
</dbReference>
<dbReference type="AlphaFoldDB" id="A0A517MMZ6"/>
<dbReference type="EMBL" id="CP036262">
    <property type="protein sequence ID" value="QDS96258.1"/>
    <property type="molecule type" value="Genomic_DNA"/>
</dbReference>
<keyword evidence="1" id="KW-0472">Membrane</keyword>
<dbReference type="InterPro" id="IPR005182">
    <property type="entry name" value="YdbS-like_PH"/>
</dbReference>
<feature type="transmembrane region" description="Helical" evidence="1">
    <location>
        <begin position="78"/>
        <end position="102"/>
    </location>
</feature>
<feature type="domain" description="YdbS-like PH" evidence="2">
    <location>
        <begin position="106"/>
        <end position="170"/>
    </location>
</feature>
<reference evidence="3 4" key="1">
    <citation type="submission" date="2019-02" db="EMBL/GenBank/DDBJ databases">
        <title>Deep-cultivation of Planctomycetes and their phenomic and genomic characterization uncovers novel biology.</title>
        <authorList>
            <person name="Wiegand S."/>
            <person name="Jogler M."/>
            <person name="Boedeker C."/>
            <person name="Pinto D."/>
            <person name="Vollmers J."/>
            <person name="Rivas-Marin E."/>
            <person name="Kohn T."/>
            <person name="Peeters S.H."/>
            <person name="Heuer A."/>
            <person name="Rast P."/>
            <person name="Oberbeckmann S."/>
            <person name="Bunk B."/>
            <person name="Jeske O."/>
            <person name="Meyerdierks A."/>
            <person name="Storesund J.E."/>
            <person name="Kallscheuer N."/>
            <person name="Luecker S."/>
            <person name="Lage O.M."/>
            <person name="Pohl T."/>
            <person name="Merkel B.J."/>
            <person name="Hornburger P."/>
            <person name="Mueller R.-W."/>
            <person name="Bruemmer F."/>
            <person name="Labrenz M."/>
            <person name="Spormann A.M."/>
            <person name="Op den Camp H."/>
            <person name="Overmann J."/>
            <person name="Amann R."/>
            <person name="Jetten M.S.M."/>
            <person name="Mascher T."/>
            <person name="Medema M.H."/>
            <person name="Devos D.P."/>
            <person name="Kaster A.-K."/>
            <person name="Ovreas L."/>
            <person name="Rohde M."/>
            <person name="Galperin M.Y."/>
            <person name="Jogler C."/>
        </authorList>
    </citation>
    <scope>NUCLEOTIDE SEQUENCE [LARGE SCALE GENOMIC DNA]</scope>
    <source>
        <strain evidence="3 4">FF011L</strain>
    </source>
</reference>
<dbReference type="PANTHER" id="PTHR34473:SF2">
    <property type="entry name" value="UPF0699 TRANSMEMBRANE PROTEIN YDBT"/>
    <property type="match status" value="1"/>
</dbReference>
<proteinExistence type="predicted"/>
<evidence type="ECO:0000313" key="3">
    <source>
        <dbReference type="EMBL" id="QDS96258.1"/>
    </source>
</evidence>